<reference evidence="3 4" key="1">
    <citation type="submission" date="2022-10" db="EMBL/GenBank/DDBJ databases">
        <title>Comparative genomics and taxonomic characterization of three novel marine species of genus Reichenbachiella exhibiting antioxidant and polysaccharide degradation activities.</title>
        <authorList>
            <person name="Muhammad N."/>
            <person name="Lee Y.-J."/>
            <person name="Ko J."/>
            <person name="Kim S.-G."/>
        </authorList>
    </citation>
    <scope>NUCLEOTIDE SEQUENCE [LARGE SCALE GENOMIC DNA]</scope>
    <source>
        <strain evidence="3 4">ABR2-5</strain>
    </source>
</reference>
<evidence type="ECO:0000259" key="1">
    <source>
        <dbReference type="Pfam" id="PF00534"/>
    </source>
</evidence>
<dbReference type="PANTHER" id="PTHR45947:SF3">
    <property type="entry name" value="SULFOQUINOVOSYL TRANSFERASE SQD2"/>
    <property type="match status" value="1"/>
</dbReference>
<dbReference type="InterPro" id="IPR050194">
    <property type="entry name" value="Glycosyltransferase_grp1"/>
</dbReference>
<dbReference type="SUPFAM" id="SSF53756">
    <property type="entry name" value="UDP-Glycosyltransferase/glycogen phosphorylase"/>
    <property type="match status" value="1"/>
</dbReference>
<dbReference type="Pfam" id="PF00534">
    <property type="entry name" value="Glycos_transf_1"/>
    <property type="match status" value="1"/>
</dbReference>
<proteinExistence type="predicted"/>
<dbReference type="CDD" id="cd03814">
    <property type="entry name" value="GT4-like"/>
    <property type="match status" value="1"/>
</dbReference>
<dbReference type="Gene3D" id="3.40.50.2000">
    <property type="entry name" value="Glycogen Phosphorylase B"/>
    <property type="match status" value="2"/>
</dbReference>
<feature type="domain" description="Glycosyltransferase subfamily 4-like N-terminal" evidence="2">
    <location>
        <begin position="20"/>
        <end position="191"/>
    </location>
</feature>
<dbReference type="PANTHER" id="PTHR45947">
    <property type="entry name" value="SULFOQUINOVOSYL TRANSFERASE SQD2"/>
    <property type="match status" value="1"/>
</dbReference>
<dbReference type="RefSeq" id="WP_264137656.1">
    <property type="nucleotide sequence ID" value="NZ_JAOYOD010000001.1"/>
</dbReference>
<evidence type="ECO:0000313" key="4">
    <source>
        <dbReference type="Proteomes" id="UP001300692"/>
    </source>
</evidence>
<comment type="caution">
    <text evidence="3">The sequence shown here is derived from an EMBL/GenBank/DDBJ whole genome shotgun (WGS) entry which is preliminary data.</text>
</comment>
<gene>
    <name evidence="3" type="ORF">N7U62_09130</name>
</gene>
<dbReference type="Pfam" id="PF13439">
    <property type="entry name" value="Glyco_transf_4"/>
    <property type="match status" value="1"/>
</dbReference>
<accession>A0ABT3CT17</accession>
<dbReference type="Proteomes" id="UP001300692">
    <property type="component" value="Unassembled WGS sequence"/>
</dbReference>
<sequence>MQNNKKKVVLFADVLEEDFDGVSITLNKIIADFPKDRFDLMIVTPHPPKDKSNIEFPMIEIPYLKFPLQVGYRLGLPIKAKGLKKAINEFRPDLLHFTSPTLMGRFAINYGRKNNIPVMTVYHTHYPSYLKFYAGRLGAKILGWPLSQGMAWYYKNADLTLVPTSPVKRDLERLGIDSNKMVIWGRAIHANRFNPRFKQTDYFEGKIPKGNKTVLFVSRLIKEKNVNMLAEMYERFERKNKKITMVITGDGPELEWLKEKMPNALFTGKLRGKELSTVYASADLFFFPSASETFGNVVLEAMASGLPVVAADANGPSDIVKDGITGFLAKPGYHNGFYKRILALTQDDHLRLQMGKAAFDYANAKTIDNLHAELWGHYERVIKSHEMRSNDELQSIGEVALSYKES</sequence>
<evidence type="ECO:0000313" key="3">
    <source>
        <dbReference type="EMBL" id="MCV9386823.1"/>
    </source>
</evidence>
<protein>
    <submittedName>
        <fullName evidence="3">Glycosyltransferase family 1 protein</fullName>
    </submittedName>
</protein>
<dbReference type="InterPro" id="IPR028098">
    <property type="entry name" value="Glyco_trans_4-like_N"/>
</dbReference>
<dbReference type="InterPro" id="IPR001296">
    <property type="entry name" value="Glyco_trans_1"/>
</dbReference>
<evidence type="ECO:0000259" key="2">
    <source>
        <dbReference type="Pfam" id="PF13439"/>
    </source>
</evidence>
<keyword evidence="4" id="KW-1185">Reference proteome</keyword>
<dbReference type="EMBL" id="JAOYOD010000001">
    <property type="protein sequence ID" value="MCV9386823.1"/>
    <property type="molecule type" value="Genomic_DNA"/>
</dbReference>
<organism evidence="3 4">
    <name type="scientific">Reichenbachiella ulvae</name>
    <dbReference type="NCBI Taxonomy" id="2980104"/>
    <lineage>
        <taxon>Bacteria</taxon>
        <taxon>Pseudomonadati</taxon>
        <taxon>Bacteroidota</taxon>
        <taxon>Cytophagia</taxon>
        <taxon>Cytophagales</taxon>
        <taxon>Reichenbachiellaceae</taxon>
        <taxon>Reichenbachiella</taxon>
    </lineage>
</organism>
<feature type="domain" description="Glycosyl transferase family 1" evidence="1">
    <location>
        <begin position="200"/>
        <end position="358"/>
    </location>
</feature>
<name>A0ABT3CT17_9BACT</name>